<dbReference type="PANTHER" id="PTHR42755:SF1">
    <property type="entry name" value="3-DEOXY-D-MANNO-OCTULOSONIC ACID TRANSFERASE, MITOCHONDRIAL-RELATED"/>
    <property type="match status" value="1"/>
</dbReference>
<organism evidence="10 11">
    <name type="scientific">Sediminicola luteus</name>
    <dbReference type="NCBI Taxonomy" id="319238"/>
    <lineage>
        <taxon>Bacteria</taxon>
        <taxon>Pseudomonadati</taxon>
        <taxon>Bacteroidota</taxon>
        <taxon>Flavobacteriia</taxon>
        <taxon>Flavobacteriales</taxon>
        <taxon>Flavobacteriaceae</taxon>
        <taxon>Sediminicola</taxon>
    </lineage>
</organism>
<comment type="caution">
    <text evidence="10">The sequence shown here is derived from an EMBL/GenBank/DDBJ whole genome shotgun (WGS) entry which is preliminary data.</text>
</comment>
<evidence type="ECO:0000256" key="6">
    <source>
        <dbReference type="ARBA" id="ARBA00049183"/>
    </source>
</evidence>
<comment type="similarity">
    <text evidence="8">Belongs to the glycosyltransferase group 1 family.</text>
</comment>
<dbReference type="GO" id="GO:0009244">
    <property type="term" value="P:lipopolysaccharide core region biosynthetic process"/>
    <property type="evidence" value="ECO:0007669"/>
    <property type="project" value="UniProtKB-UniRule"/>
</dbReference>
<evidence type="ECO:0000259" key="9">
    <source>
        <dbReference type="Pfam" id="PF04413"/>
    </source>
</evidence>
<dbReference type="Gene3D" id="3.40.50.2000">
    <property type="entry name" value="Glycogen Phosphorylase B"/>
    <property type="match status" value="1"/>
</dbReference>
<dbReference type="InterPro" id="IPR039901">
    <property type="entry name" value="Kdotransferase"/>
</dbReference>
<reference evidence="10 11" key="1">
    <citation type="submission" date="2017-04" db="EMBL/GenBank/DDBJ databases">
        <title>A new member of the family Flavobacteriaceae isolated from ascidians.</title>
        <authorList>
            <person name="Chen L."/>
        </authorList>
    </citation>
    <scope>NUCLEOTIDE SEQUENCE [LARGE SCALE GENOMIC DNA]</scope>
    <source>
        <strain evidence="10 11">HQA918</strain>
    </source>
</reference>
<dbReference type="AlphaFoldDB" id="A0A2A4G3C3"/>
<dbReference type="GO" id="GO:0043842">
    <property type="term" value="F:Kdo transferase activity"/>
    <property type="evidence" value="ECO:0007669"/>
    <property type="project" value="UniProtKB-EC"/>
</dbReference>
<comment type="pathway">
    <text evidence="1 8">Bacterial outer membrane biogenesis; LPS core biosynthesis.</text>
</comment>
<dbReference type="InterPro" id="IPR038107">
    <property type="entry name" value="Glycos_transf_N_sf"/>
</dbReference>
<accession>A0A2A4G3C3</accession>
<evidence type="ECO:0000313" key="11">
    <source>
        <dbReference type="Proteomes" id="UP000219559"/>
    </source>
</evidence>
<feature type="domain" description="3-deoxy-D-manno-octulosonic-acid transferase N-terminal" evidence="9">
    <location>
        <begin position="47"/>
        <end position="206"/>
    </location>
</feature>
<dbReference type="GO" id="GO:0009245">
    <property type="term" value="P:lipid A biosynthetic process"/>
    <property type="evidence" value="ECO:0007669"/>
    <property type="project" value="TreeGrafter"/>
</dbReference>
<dbReference type="GO" id="GO:0005886">
    <property type="term" value="C:plasma membrane"/>
    <property type="evidence" value="ECO:0007669"/>
    <property type="project" value="UniProtKB-SubCell"/>
</dbReference>
<evidence type="ECO:0000256" key="2">
    <source>
        <dbReference type="ARBA" id="ARBA00012621"/>
    </source>
</evidence>
<dbReference type="OrthoDB" id="9789797at2"/>
<keyword evidence="4 8" id="KW-0808">Transferase</keyword>
<evidence type="ECO:0000256" key="8">
    <source>
        <dbReference type="RuleBase" id="RU365103"/>
    </source>
</evidence>
<keyword evidence="11" id="KW-1185">Reference proteome</keyword>
<dbReference type="Proteomes" id="UP000219559">
    <property type="component" value="Unassembled WGS sequence"/>
</dbReference>
<evidence type="ECO:0000256" key="1">
    <source>
        <dbReference type="ARBA" id="ARBA00004713"/>
    </source>
</evidence>
<evidence type="ECO:0000313" key="10">
    <source>
        <dbReference type="EMBL" id="PCE63177.1"/>
    </source>
</evidence>
<comment type="function">
    <text evidence="8">Involved in lipopolysaccharide (LPS) biosynthesis. Catalyzes the transfer of 3-deoxy-D-manno-octulosonate (Kdo) residue(s) from CMP-Kdo to lipid IV(A), the tetraacyldisaccharide-1,4'-bisphosphate precursor of lipid A.</text>
</comment>
<keyword evidence="8" id="KW-0448">Lipopolysaccharide biosynthesis</keyword>
<evidence type="ECO:0000256" key="3">
    <source>
        <dbReference type="ARBA" id="ARBA00019077"/>
    </source>
</evidence>
<protein>
    <recommendedName>
        <fullName evidence="3 8">3-deoxy-D-manno-octulosonic acid transferase</fullName>
        <shortName evidence="8">Kdo transferase</shortName>
        <ecNumber evidence="2 8">2.4.99.12</ecNumber>
    </recommendedName>
    <alternativeName>
        <fullName evidence="5 8">Lipid IV(A) 3-deoxy-D-manno-octulosonic acid transferase</fullName>
    </alternativeName>
</protein>
<dbReference type="PANTHER" id="PTHR42755">
    <property type="entry name" value="3-DEOXY-MANNO-OCTULOSONATE CYTIDYLYLTRANSFERASE"/>
    <property type="match status" value="1"/>
</dbReference>
<dbReference type="InterPro" id="IPR007507">
    <property type="entry name" value="Glycos_transf_N"/>
</dbReference>
<evidence type="ECO:0000256" key="7">
    <source>
        <dbReference type="PIRSR" id="PIRSR639901-1"/>
    </source>
</evidence>
<dbReference type="Gene3D" id="3.40.50.11720">
    <property type="entry name" value="3-Deoxy-D-manno-octulosonic-acid transferase, N-terminal domain"/>
    <property type="match status" value="1"/>
</dbReference>
<comment type="subcellular location">
    <subcellularLocation>
        <location evidence="8">Cell membrane</location>
    </subcellularLocation>
</comment>
<dbReference type="EC" id="2.4.99.12" evidence="2 8"/>
<keyword evidence="8" id="KW-1003">Cell membrane</keyword>
<dbReference type="RefSeq" id="WP_097443100.1">
    <property type="nucleotide sequence ID" value="NZ_NBWU01000005.1"/>
</dbReference>
<feature type="active site" description="Proton acceptor" evidence="7">
    <location>
        <position position="60"/>
    </location>
</feature>
<proteinExistence type="inferred from homology"/>
<dbReference type="UniPathway" id="UPA00958"/>
<sequence length="417" mass="47397">MHFLYNIVIRVSWAALHVVAWFSPKIKLFVHGRKNSWDILCEQLPKGARPIWVHAASLGEYEQGVPIIEGLKKNYPDIPILLTFFSPSGYEVKKKNSVADTVCYLPMDTASFSQRFIREVNPKMALFIKYEIWPNYLKILKEKQIPTFLISAIFKPEQIYFKGYGGLMRKALDSFQYFYVQDEQSKKLLESIGKTNVNISGDTRLDRVSQILEQDNQLDFMDRFCQDKSIFIAGSTWPEDENVLLPWINEHQQGWKFVIAPHNIKPEAIDKIKGQLQKPVMLYSERQQLDPALYEVLILDTIGILTKVYSYAHLAYVGGGFATGLHNVLEPAVFGIPVLIGPVYVKFKEAEDLVGLGGVISVANGAEFNENANLLISNTEKRKQAGQIAQEYILSNKGAAQQILESIDQQLGPNFFR</sequence>
<keyword evidence="8" id="KW-0472">Membrane</keyword>
<dbReference type="EMBL" id="NBWU01000005">
    <property type="protein sequence ID" value="PCE63177.1"/>
    <property type="molecule type" value="Genomic_DNA"/>
</dbReference>
<evidence type="ECO:0000256" key="5">
    <source>
        <dbReference type="ARBA" id="ARBA00031445"/>
    </source>
</evidence>
<comment type="catalytic activity">
    <reaction evidence="6 8">
        <text>lipid IVA (E. coli) + CMP-3-deoxy-beta-D-manno-octulosonate = alpha-Kdo-(2-&gt;6)-lipid IVA (E. coli) + CMP + H(+)</text>
        <dbReference type="Rhea" id="RHEA:28066"/>
        <dbReference type="ChEBI" id="CHEBI:15378"/>
        <dbReference type="ChEBI" id="CHEBI:58603"/>
        <dbReference type="ChEBI" id="CHEBI:60364"/>
        <dbReference type="ChEBI" id="CHEBI:60377"/>
        <dbReference type="ChEBI" id="CHEBI:85987"/>
        <dbReference type="EC" id="2.4.99.12"/>
    </reaction>
</comment>
<dbReference type="Pfam" id="PF04413">
    <property type="entry name" value="Glycos_transf_N"/>
    <property type="match status" value="1"/>
</dbReference>
<name>A0A2A4G3C3_9FLAO</name>
<gene>
    <name evidence="10" type="ORF">B7P33_13170</name>
</gene>
<evidence type="ECO:0000256" key="4">
    <source>
        <dbReference type="ARBA" id="ARBA00022679"/>
    </source>
</evidence>